<proteinExistence type="predicted"/>
<evidence type="ECO:0000313" key="1">
    <source>
        <dbReference type="EMBL" id="GJD92378.1"/>
    </source>
</evidence>
<accession>A0AAV4ZVV9</accession>
<keyword evidence="2" id="KW-1185">Reference proteome</keyword>
<dbReference type="RefSeq" id="WP_066921336.1">
    <property type="nucleotide sequence ID" value="NZ_BPQO01000043.1"/>
</dbReference>
<gene>
    <name evidence="1" type="ORF">BHAOGJBA_5932</name>
</gene>
<reference evidence="1" key="1">
    <citation type="journal article" date="2016" name="Front. Microbiol.">
        <title>Genome Sequence of the Piezophilic, Mesophilic Sulfate-Reducing Bacterium Desulfovibrio indicus J2T.</title>
        <authorList>
            <person name="Cao J."/>
            <person name="Maignien L."/>
            <person name="Shao Z."/>
            <person name="Alain K."/>
            <person name="Jebbar M."/>
        </authorList>
    </citation>
    <scope>NUCLEOTIDE SEQUENCE</scope>
    <source>
        <strain evidence="1">DSM 16372</strain>
    </source>
</reference>
<organism evidence="1 2">
    <name type="scientific">Methylobacterium hispanicum</name>
    <dbReference type="NCBI Taxonomy" id="270350"/>
    <lineage>
        <taxon>Bacteria</taxon>
        <taxon>Pseudomonadati</taxon>
        <taxon>Pseudomonadota</taxon>
        <taxon>Alphaproteobacteria</taxon>
        <taxon>Hyphomicrobiales</taxon>
        <taxon>Methylobacteriaceae</taxon>
        <taxon>Methylobacterium</taxon>
    </lineage>
</organism>
<protein>
    <recommendedName>
        <fullName evidence="3">Anti-sigma factor NepR domain-containing protein</fullName>
    </recommendedName>
</protein>
<sequence length="63" mass="7253">MRQCQMRHPFWSSATQDPCLLGVGHGLEEAYDDFLRDSMPEDWKGLIAQLAERVDAAERETED</sequence>
<dbReference type="AlphaFoldDB" id="A0AAV4ZVV9"/>
<comment type="caution">
    <text evidence="1">The sequence shown here is derived from an EMBL/GenBank/DDBJ whole genome shotgun (WGS) entry which is preliminary data.</text>
</comment>
<dbReference type="EMBL" id="BPQO01000043">
    <property type="protein sequence ID" value="GJD92378.1"/>
    <property type="molecule type" value="Genomic_DNA"/>
</dbReference>
<evidence type="ECO:0000313" key="2">
    <source>
        <dbReference type="Proteomes" id="UP001055247"/>
    </source>
</evidence>
<reference evidence="1" key="2">
    <citation type="submission" date="2021-08" db="EMBL/GenBank/DDBJ databases">
        <authorList>
            <person name="Tani A."/>
            <person name="Ola A."/>
            <person name="Ogura Y."/>
            <person name="Katsura K."/>
            <person name="Hayashi T."/>
        </authorList>
    </citation>
    <scope>NUCLEOTIDE SEQUENCE</scope>
    <source>
        <strain evidence="1">DSM 16372</strain>
    </source>
</reference>
<evidence type="ECO:0008006" key="3">
    <source>
        <dbReference type="Google" id="ProtNLM"/>
    </source>
</evidence>
<name>A0AAV4ZVV9_9HYPH</name>
<dbReference type="Proteomes" id="UP001055247">
    <property type="component" value="Unassembled WGS sequence"/>
</dbReference>